<organism evidence="11 12">
    <name type="scientific">Candidatus Accumulibacter aalborgensis</name>
    <dbReference type="NCBI Taxonomy" id="1860102"/>
    <lineage>
        <taxon>Bacteria</taxon>
        <taxon>Pseudomonadati</taxon>
        <taxon>Pseudomonadota</taxon>
        <taxon>Betaproteobacteria</taxon>
        <taxon>Candidatus Accumulibacter</taxon>
    </lineage>
</organism>
<dbReference type="GO" id="GO:0005975">
    <property type="term" value="P:carbohydrate metabolic process"/>
    <property type="evidence" value="ECO:0007669"/>
    <property type="project" value="InterPro"/>
</dbReference>
<evidence type="ECO:0000256" key="2">
    <source>
        <dbReference type="ARBA" id="ARBA00005684"/>
    </source>
</evidence>
<proteinExistence type="inferred from homology"/>
<evidence type="ECO:0000256" key="1">
    <source>
        <dbReference type="ARBA" id="ARBA00000439"/>
    </source>
</evidence>
<keyword evidence="6 10" id="KW-0808">Transferase</keyword>
<keyword evidence="12" id="KW-1185">Reference proteome</keyword>
<evidence type="ECO:0000256" key="4">
    <source>
        <dbReference type="ARBA" id="ARBA00020295"/>
    </source>
</evidence>
<evidence type="ECO:0000256" key="10">
    <source>
        <dbReference type="RuleBase" id="RU361207"/>
    </source>
</evidence>
<dbReference type="AlphaFoldDB" id="A0A1A8XGW9"/>
<accession>A0A1A8XGW9</accession>
<dbReference type="NCBIfam" id="TIGR00217">
    <property type="entry name" value="malQ"/>
    <property type="match status" value="1"/>
</dbReference>
<dbReference type="EC" id="2.4.1.25" evidence="3 10"/>
<dbReference type="InterPro" id="IPR017853">
    <property type="entry name" value="GH"/>
</dbReference>
<comment type="similarity">
    <text evidence="2 10">Belongs to the disproportionating enzyme family.</text>
</comment>
<reference evidence="11 12" key="1">
    <citation type="submission" date="2016-06" db="EMBL/GenBank/DDBJ databases">
        <authorList>
            <person name="Kjaerup R.B."/>
            <person name="Dalgaard T.S."/>
            <person name="Juul-Madsen H.R."/>
        </authorList>
    </citation>
    <scope>NUCLEOTIDE SEQUENCE [LARGE SCALE GENOMIC DNA]</scope>
    <source>
        <strain evidence="11">3</strain>
    </source>
</reference>
<dbReference type="EMBL" id="FLQX01000044">
    <property type="protein sequence ID" value="SBT04424.1"/>
    <property type="molecule type" value="Genomic_DNA"/>
</dbReference>
<keyword evidence="7 10" id="KW-0119">Carbohydrate metabolism</keyword>
<dbReference type="NCBIfam" id="NF011079">
    <property type="entry name" value="PRK14508.1-2"/>
    <property type="match status" value="1"/>
</dbReference>
<evidence type="ECO:0000256" key="9">
    <source>
        <dbReference type="ARBA" id="ARBA00031501"/>
    </source>
</evidence>
<dbReference type="NCBIfam" id="NF011080">
    <property type="entry name" value="PRK14508.1-3"/>
    <property type="match status" value="1"/>
</dbReference>
<dbReference type="InterPro" id="IPR003385">
    <property type="entry name" value="Glyco_hydro_77"/>
</dbReference>
<evidence type="ECO:0000256" key="8">
    <source>
        <dbReference type="ARBA" id="ARBA00031423"/>
    </source>
</evidence>
<protein>
    <recommendedName>
        <fullName evidence="4 10">4-alpha-glucanotransferase</fullName>
        <ecNumber evidence="3 10">2.4.1.25</ecNumber>
    </recommendedName>
    <alternativeName>
        <fullName evidence="8 10">Amylomaltase</fullName>
    </alternativeName>
    <alternativeName>
        <fullName evidence="9 10">Disproportionating enzyme</fullName>
    </alternativeName>
</protein>
<dbReference type="STRING" id="1860102.ACCAA_1380003"/>
<evidence type="ECO:0000256" key="6">
    <source>
        <dbReference type="ARBA" id="ARBA00022679"/>
    </source>
</evidence>
<evidence type="ECO:0000256" key="7">
    <source>
        <dbReference type="ARBA" id="ARBA00023277"/>
    </source>
</evidence>
<evidence type="ECO:0000313" key="11">
    <source>
        <dbReference type="EMBL" id="SBT04424.1"/>
    </source>
</evidence>
<comment type="catalytic activity">
    <reaction evidence="1 10">
        <text>Transfers a segment of a (1-&gt;4)-alpha-D-glucan to a new position in an acceptor, which may be glucose or a (1-&gt;4)-alpha-D-glucan.</text>
        <dbReference type="EC" id="2.4.1.25"/>
    </reaction>
</comment>
<dbReference type="Gene3D" id="3.20.20.80">
    <property type="entry name" value="Glycosidases"/>
    <property type="match status" value="1"/>
</dbReference>
<dbReference type="RefSeq" id="WP_186406013.1">
    <property type="nucleotide sequence ID" value="NZ_FLQX01000044.1"/>
</dbReference>
<evidence type="ECO:0000313" key="12">
    <source>
        <dbReference type="Proteomes" id="UP000199169"/>
    </source>
</evidence>
<sequence length="508" mass="57289">MTSIPRQSGILLHPTSLPGPHGSGDIGPAAYHFVDWLVAAGQSLWQVLPLGGAGPGNSPYVSPSAFAGNELLIDLDQLRDAGWLTNADLAKVPAFPEGRVDFATVRPFRVALLRRAAKRFLGRKTSPEHTAFEAFCSDAHDWLDDYALFMALDKAHGGDGRMWQDWPAPLARRQPEALREARQKHADEMSFWRFCQWRFYDQWAKLKAYAHSRHIELVGDLPIFVAGHSADVWSHPELFDLDKHGRPRVVAGVPPDYFSATGQRWGNPLYRWSAHSAEGYHWWVERMRQTMKLCDVVRIDHFRGFESYWEIPAAAETAVHGKWRPGPGQAVFTAMRRELSDAQGRLRIIAEDLGIITPQVSALRQAIGLPGMRILQFAFDGDAKNPYLPHNYEANTVVYTGTHDNDTTLGWWESLGHPEQEHIRAYLGVGDELGEEPHWQLIRLACSSVAAMCIIPMQDVLGLDSTHRMNQPGVGEGSWEWRFSWQQVDATHARRSAVLSRLYGRRRG</sequence>
<dbReference type="SUPFAM" id="SSF51445">
    <property type="entry name" value="(Trans)glycosidases"/>
    <property type="match status" value="1"/>
</dbReference>
<name>A0A1A8XGW9_9PROT</name>
<dbReference type="Proteomes" id="UP000199169">
    <property type="component" value="Unassembled WGS sequence"/>
</dbReference>
<dbReference type="PANTHER" id="PTHR32438:SF5">
    <property type="entry name" value="4-ALPHA-GLUCANOTRANSFERASE DPE1, CHLOROPLASTIC_AMYLOPLASTIC"/>
    <property type="match status" value="1"/>
</dbReference>
<evidence type="ECO:0000256" key="5">
    <source>
        <dbReference type="ARBA" id="ARBA00022676"/>
    </source>
</evidence>
<gene>
    <name evidence="11" type="primary">malQ</name>
    <name evidence="11" type="ORF">ACCAA_1380003</name>
</gene>
<evidence type="ECO:0000256" key="3">
    <source>
        <dbReference type="ARBA" id="ARBA00012560"/>
    </source>
</evidence>
<dbReference type="Pfam" id="PF02446">
    <property type="entry name" value="Glyco_hydro_77"/>
    <property type="match status" value="1"/>
</dbReference>
<dbReference type="PANTHER" id="PTHR32438">
    <property type="entry name" value="4-ALPHA-GLUCANOTRANSFERASE DPE1, CHLOROPLASTIC/AMYLOPLASTIC"/>
    <property type="match status" value="1"/>
</dbReference>
<keyword evidence="5 10" id="KW-0328">Glycosyltransferase</keyword>
<dbReference type="GO" id="GO:0004134">
    <property type="term" value="F:4-alpha-glucanotransferase activity"/>
    <property type="evidence" value="ECO:0007669"/>
    <property type="project" value="UniProtKB-EC"/>
</dbReference>